<dbReference type="RefSeq" id="WP_012172129.1">
    <property type="nucleotide sequence ID" value="NC_009937.1"/>
</dbReference>
<dbReference type="EMBL" id="AP009384">
    <property type="protein sequence ID" value="BAF89604.1"/>
    <property type="molecule type" value="Genomic_DNA"/>
</dbReference>
<dbReference type="AlphaFoldDB" id="A8IFE1"/>
<dbReference type="InterPro" id="IPR003497">
    <property type="entry name" value="BRO_N_domain"/>
</dbReference>
<reference evidence="2 3" key="3">
    <citation type="journal article" date="2008" name="BMC Genomics">
        <title>The genome of the versatile nitrogen fixer Azorhizobium caulinodans ORS571.</title>
        <authorList>
            <person name="Lee KB."/>
            <person name="Backer P.D."/>
            <person name="Aono T."/>
            <person name="Liu CT."/>
            <person name="Suzuki S."/>
            <person name="Suzuki T."/>
            <person name="Kaneko T."/>
            <person name="Yamada M."/>
            <person name="Tabata S."/>
            <person name="Kupfer D.M."/>
            <person name="Najar F.Z."/>
            <person name="Wiley G.B."/>
            <person name="Roe B."/>
            <person name="Binnewies T.T."/>
            <person name="Ussery D.W."/>
            <person name="D'Haeze W."/>
            <person name="Herder J.D."/>
            <person name="Gevers D."/>
            <person name="Vereecke D."/>
            <person name="Holsters M."/>
            <person name="Oyaizu H."/>
        </authorList>
    </citation>
    <scope>NUCLEOTIDE SEQUENCE [LARGE SCALE GENOMIC DNA]</scope>
    <source>
        <strain evidence="3">ATCC 43989 / DSM 5975 / JCM 20966 / LMG 6465 / NBRC 14845 / NCIMB 13405 / ORS 571</strain>
    </source>
</reference>
<dbReference type="eggNOG" id="COG3617">
    <property type="taxonomic scope" value="Bacteria"/>
</dbReference>
<evidence type="ECO:0000259" key="1">
    <source>
        <dbReference type="PROSITE" id="PS51750"/>
    </source>
</evidence>
<organism evidence="2 3">
    <name type="scientific">Azorhizobium caulinodans (strain ATCC 43989 / DSM 5975 / JCM 20966 / LMG 6465 / NBRC 14845 / NCIMB 13405 / ORS 571)</name>
    <dbReference type="NCBI Taxonomy" id="438753"/>
    <lineage>
        <taxon>Bacteria</taxon>
        <taxon>Pseudomonadati</taxon>
        <taxon>Pseudomonadota</taxon>
        <taxon>Alphaproteobacteria</taxon>
        <taxon>Hyphomicrobiales</taxon>
        <taxon>Xanthobacteraceae</taxon>
        <taxon>Azorhizobium</taxon>
    </lineage>
</organism>
<gene>
    <name evidence="2" type="ordered locus">AZC_3606</name>
</gene>
<reference evidence="2 3" key="1">
    <citation type="journal article" date="2007" name="Appl. Environ. Microbiol.">
        <title>Rhizobial factors required for stem nodule maturation and maintenance in Sesbania rostrata-Azorhizobium caulinodans ORS571 symbiosis.</title>
        <authorList>
            <person name="Suzuki S."/>
            <person name="Aono T."/>
            <person name="Lee KB."/>
            <person name="Suzuki T."/>
            <person name="Liu CT."/>
            <person name="Miwa H."/>
            <person name="Wakao S."/>
            <person name="Iki T."/>
            <person name="Oyaizu H."/>
        </authorList>
    </citation>
    <scope>NUCLEOTIDE SEQUENCE [LARGE SCALE GENOMIC DNA]</scope>
    <source>
        <strain evidence="3">ATCC 43989 / DSM 5975 / JCM 20966 / LMG 6465 / NBRC 14845 / NCIMB 13405 / ORS 571</strain>
    </source>
</reference>
<proteinExistence type="predicted"/>
<dbReference type="PROSITE" id="PS51750">
    <property type="entry name" value="BRO_N"/>
    <property type="match status" value="1"/>
</dbReference>
<dbReference type="STRING" id="438753.AZC_3606"/>
<protein>
    <submittedName>
        <fullName evidence="2">Putative prophage antirepressor</fullName>
    </submittedName>
</protein>
<evidence type="ECO:0000313" key="2">
    <source>
        <dbReference type="EMBL" id="BAF89604.1"/>
    </source>
</evidence>
<keyword evidence="3" id="KW-1185">Reference proteome</keyword>
<dbReference type="KEGG" id="azc:AZC_3606"/>
<dbReference type="Proteomes" id="UP000000270">
    <property type="component" value="Chromosome"/>
</dbReference>
<sequence>MNALTPFNYRDHTIRVVILDGEPWFVAADVCRALEMPFGEGKGTVKRYLGGLLEGETRFVPKSSVHSDAPTSFPNRGTTCISESGLYRLTMRSNKPGALPFQNWVVQEVLPAIRKDGGYILGEELHGAGLMSDDELLARALQVANRKLARVEAERNYYADHYELVTVDEWRATSHLYLQHGQRVQIGKVATALARNRGIILEKQTRTLSDSQGRGRVVTVNVYPRKLLDEAAANVCAPVQRLHPTN</sequence>
<dbReference type="PANTHER" id="PTHR36180">
    <property type="entry name" value="DNA-BINDING PROTEIN-RELATED-RELATED"/>
    <property type="match status" value="1"/>
</dbReference>
<reference evidence="2 3" key="5">
    <citation type="journal article" date="2010" name="Appl. Environ. Microbiol.">
        <title>phrR-like gene praR of Azorhizobium caulinodans ORS571 is essential for symbiosis with Sesbania rostrata and is involved in expression of reb genes.</title>
        <authorList>
            <person name="Akiba N."/>
            <person name="Aono T."/>
            <person name="Toyazaki H."/>
            <person name="Sato S."/>
            <person name="Oyaizu H."/>
        </authorList>
    </citation>
    <scope>NUCLEOTIDE SEQUENCE [LARGE SCALE GENOMIC DNA]</scope>
    <source>
        <strain evidence="3">ATCC 43989 / DSM 5975 / JCM 20966 / LMG 6465 / NBRC 14845 / NCIMB 13405 / ORS 571</strain>
    </source>
</reference>
<reference evidence="2 3" key="6">
    <citation type="journal article" date="2011" name="Appl. Environ. Microbiol.">
        <title>Involvement of the azorhizobial chromosome partition gene (parA) in the onset of bacteroid differentiation during Sesbania rostrata stem nodule development.</title>
        <authorList>
            <person name="Liu CT."/>
            <person name="Lee KB."/>
            <person name="Wang YS."/>
            <person name="Peng MH."/>
            <person name="Lee KT."/>
            <person name="Suzuki S."/>
            <person name="Suzuki T."/>
            <person name="Oyaizu H."/>
        </authorList>
    </citation>
    <scope>NUCLEOTIDE SEQUENCE [LARGE SCALE GENOMIC DNA]</scope>
    <source>
        <strain evidence="3">ATCC 43989 / DSM 5975 / JCM 20966 / LMG 6465 / NBRC 14845 / NCIMB 13405 / ORS 571</strain>
    </source>
</reference>
<feature type="domain" description="Bro-N" evidence="1">
    <location>
        <begin position="1"/>
        <end position="117"/>
    </location>
</feature>
<dbReference type="Pfam" id="PF02498">
    <property type="entry name" value="Bro-N"/>
    <property type="match status" value="1"/>
</dbReference>
<evidence type="ECO:0000313" key="3">
    <source>
        <dbReference type="Proteomes" id="UP000000270"/>
    </source>
</evidence>
<reference evidence="2 3" key="4">
    <citation type="journal article" date="2009" name="Appl. Environ. Microbiol.">
        <title>Comparative genome-wide transcriptional profiling of Azorhizobium caulinodans ORS571 grown under free-living and symbiotic conditions.</title>
        <authorList>
            <person name="Tsukada S."/>
            <person name="Aono T."/>
            <person name="Akiba N."/>
            <person name="Lee KB."/>
            <person name="Liu CT."/>
            <person name="Toyazaki H."/>
            <person name="Oyaizu H."/>
        </authorList>
    </citation>
    <scope>NUCLEOTIDE SEQUENCE [LARGE SCALE GENOMIC DNA]</scope>
    <source>
        <strain evidence="3">ATCC 43989 / DSM 5975 / JCM 20966 / LMG 6465 / NBRC 14845 / NCIMB 13405 / ORS 571</strain>
    </source>
</reference>
<dbReference type="HOGENOM" id="CLU_1223895_0_0_5"/>
<name>A8IFE1_AZOC5</name>
<dbReference type="SMART" id="SM01040">
    <property type="entry name" value="Bro-N"/>
    <property type="match status" value="1"/>
</dbReference>
<reference evidence="3" key="2">
    <citation type="submission" date="2007-04" db="EMBL/GenBank/DDBJ databases">
        <title>Complete genome sequence of the nitrogen-fixing bacterium Azorhizobium caulinodans ORS571.</title>
        <authorList>
            <person name="Lee K.B."/>
            <person name="Backer P.D."/>
            <person name="Aono T."/>
            <person name="Liu C.T."/>
            <person name="Suzuki S."/>
            <person name="Suzuki T."/>
            <person name="Kaneko T."/>
            <person name="Yamada M."/>
            <person name="Tabata S."/>
            <person name="Kupfer D.M."/>
            <person name="Najar F.Z."/>
            <person name="Wiley G.B."/>
            <person name="Roe B."/>
            <person name="Binnewies T."/>
            <person name="Ussery D."/>
            <person name="Vereecke D."/>
            <person name="Gevers D."/>
            <person name="Holsters M."/>
            <person name="Oyaizu H."/>
        </authorList>
    </citation>
    <scope>NUCLEOTIDE SEQUENCE [LARGE SCALE GENOMIC DNA]</scope>
    <source>
        <strain evidence="3">ATCC 43989 / DSM 5975 / JCM 20966 / LMG 6465 / NBRC 14845 / NCIMB 13405 / ORS 571</strain>
    </source>
</reference>
<dbReference type="PANTHER" id="PTHR36180:SF2">
    <property type="entry name" value="BRO FAMILY PROTEIN"/>
    <property type="match status" value="1"/>
</dbReference>
<accession>A8IFE1</accession>